<evidence type="ECO:0000313" key="1">
    <source>
        <dbReference type="EMBL" id="ERK70391.1"/>
    </source>
</evidence>
<dbReference type="EMBL" id="AWVQ01000459">
    <property type="protein sequence ID" value="ERK70391.1"/>
    <property type="molecule type" value="Genomic_DNA"/>
</dbReference>
<name>U2RNH9_LEIAQ</name>
<gene>
    <name evidence="1" type="ORF">N136_03267</name>
</gene>
<dbReference type="InterPro" id="IPR036928">
    <property type="entry name" value="AS_sf"/>
</dbReference>
<dbReference type="Proteomes" id="UP000016605">
    <property type="component" value="Unassembled WGS sequence"/>
</dbReference>
<protein>
    <recommendedName>
        <fullName evidence="3">Amidase domain-containing protein</fullName>
    </recommendedName>
</protein>
<feature type="non-terminal residue" evidence="1">
    <location>
        <position position="58"/>
    </location>
</feature>
<dbReference type="SUPFAM" id="SSF75304">
    <property type="entry name" value="Amidase signature (AS) enzymes"/>
    <property type="match status" value="1"/>
</dbReference>
<dbReference type="Gene3D" id="3.90.1300.10">
    <property type="entry name" value="Amidase signature (AS) domain"/>
    <property type="match status" value="1"/>
</dbReference>
<accession>U2RNH9</accession>
<dbReference type="HOGENOM" id="CLU_2983669_0_0_11"/>
<sequence>MSIDVVEAGIARLREALERGETTSVQLVEAYLARMEAYDASGPRLNAVVVRDPDALAA</sequence>
<reference evidence="1 2" key="1">
    <citation type="submission" date="2013-08" db="EMBL/GenBank/DDBJ databases">
        <authorList>
            <person name="Weinstock G."/>
            <person name="Sodergren E."/>
            <person name="Wylie T."/>
            <person name="Fulton L."/>
            <person name="Fulton R."/>
            <person name="Fronick C."/>
            <person name="O'Laughlin M."/>
            <person name="Godfrey J."/>
            <person name="Miner T."/>
            <person name="Herter B."/>
            <person name="Appelbaum E."/>
            <person name="Cordes M."/>
            <person name="Lek S."/>
            <person name="Wollam A."/>
            <person name="Pepin K.H."/>
            <person name="Palsikar V.B."/>
            <person name="Mitreva M."/>
            <person name="Wilson R.K."/>
        </authorList>
    </citation>
    <scope>NUCLEOTIDE SEQUENCE [LARGE SCALE GENOMIC DNA]</scope>
    <source>
        <strain evidence="1 2">ATCC 14665</strain>
    </source>
</reference>
<proteinExistence type="predicted"/>
<dbReference type="AlphaFoldDB" id="U2RNH9"/>
<evidence type="ECO:0000313" key="2">
    <source>
        <dbReference type="Proteomes" id="UP000016605"/>
    </source>
</evidence>
<comment type="caution">
    <text evidence="1">The sequence shown here is derived from an EMBL/GenBank/DDBJ whole genome shotgun (WGS) entry which is preliminary data.</text>
</comment>
<evidence type="ECO:0008006" key="3">
    <source>
        <dbReference type="Google" id="ProtNLM"/>
    </source>
</evidence>
<organism evidence="1 2">
    <name type="scientific">Leifsonia aquatica ATCC 14665</name>
    <dbReference type="NCBI Taxonomy" id="1358026"/>
    <lineage>
        <taxon>Bacteria</taxon>
        <taxon>Bacillati</taxon>
        <taxon>Actinomycetota</taxon>
        <taxon>Actinomycetes</taxon>
        <taxon>Micrococcales</taxon>
        <taxon>Microbacteriaceae</taxon>
        <taxon>Leifsonia</taxon>
    </lineage>
</organism>